<evidence type="ECO:0000256" key="5">
    <source>
        <dbReference type="ARBA" id="ARBA00022692"/>
    </source>
</evidence>
<evidence type="ECO:0000256" key="7">
    <source>
        <dbReference type="ARBA" id="ARBA00023077"/>
    </source>
</evidence>
<evidence type="ECO:0000256" key="12">
    <source>
        <dbReference type="SAM" id="SignalP"/>
    </source>
</evidence>
<dbReference type="EMBL" id="CP062222">
    <property type="protein sequence ID" value="QTC92176.1"/>
    <property type="molecule type" value="Genomic_DNA"/>
</dbReference>
<evidence type="ECO:0000313" key="15">
    <source>
        <dbReference type="Proteomes" id="UP000663918"/>
    </source>
</evidence>
<keyword evidence="15" id="KW-1185">Reference proteome</keyword>
<dbReference type="InterPro" id="IPR000531">
    <property type="entry name" value="Beta-barrel_TonB"/>
</dbReference>
<evidence type="ECO:0000256" key="9">
    <source>
        <dbReference type="ARBA" id="ARBA00023237"/>
    </source>
</evidence>
<evidence type="ECO:0000256" key="4">
    <source>
        <dbReference type="ARBA" id="ARBA00022496"/>
    </source>
</evidence>
<sequence>MGHRFTSTALAALMMGVTTPVAAQSVDAVRAFSIGAGPLERSLPVFAQQSGLQILYPSALVAGRQSPAVTGDFTAEAALAQLLRGTGLTYRQSRPNVFVLVDPSARAEAEAEATQLEEVVVTGSYFRGVDSPSPVTVLTQDDVARQGRATVAETLAALPQNFTGAAYEGSANTGADRSARNSGAATGLNLRGLGADATLVLVNGRRIAGTGLSGDFADVSNIPSSAIARVDVLLDGASALYGADAVGGVVNIILKSQFDQAESRLRVGGTSDGGAEEVLVSHVGGFNWSSGSLVAAYEFHDRGELRSEDRRVTSSADLRPLGGSDWRLVYSAPGNLMAQDSVTGSYRPIFAIPRDQDGTGLTPADFRANEVNLTNQNQGQWFLPHQRRHSLFAAARQNLPFGFSLDGDIRYTERNHTLQTPADTGIVAITSANPHFVSPVGATRHDIAYSWIDELGPALSEGRTRSVSGALGLNGAIRDWNLSAYVSGGREFSSRTLSNRVQTTFLQEALGSRADIPTTTFRTAVDGFFNPYGDPANTSAAMRAHIGSGYSWTDHTTTVASANLKADGSLLELAGGPLRMAVGVDLRRERFETEGENFLSGVAPRIVAPLVYERDVSAAFVEFRAPFVSAANARPGLERLEFSLAARIEDHEGVGQSTNPKVGLLYSPTPDLLLRASHGTSFRAPALRELFTAYALGPTFLNRGGVNVLAVVQYGGNPDLRPETAASTTAGFVWTPAALSGVRLEGGWFRTRFEDRIGNPVLENLTNVLNDPALSPFVRFVSPATNAEDRALVQSLLDHPGNFNPTVMPVTAYGVIVDNRFVNAAAVEVEGLDLSARYRFDLGAGQMSVDGSITHLLTNDRQITDASPNEDLLGDPHFPARWRGRIGGQWLRGPLTVGLIANYVSGGRDPVGGRSIDDWATFDGQVRYDFRGWGDGLSLSLNVLNLANSEPPFYDASRGIGYDAANTNALGRQISLQLVKRW</sequence>
<keyword evidence="4" id="KW-0410">Iron transport</keyword>
<dbReference type="Gene3D" id="3.55.50.30">
    <property type="match status" value="1"/>
</dbReference>
<evidence type="ECO:0000259" key="13">
    <source>
        <dbReference type="SMART" id="SM00965"/>
    </source>
</evidence>
<dbReference type="InterPro" id="IPR011662">
    <property type="entry name" value="Secretin/TonB_short_N"/>
</dbReference>
<dbReference type="InterPro" id="IPR039426">
    <property type="entry name" value="TonB-dep_rcpt-like"/>
</dbReference>
<dbReference type="SMART" id="SM00965">
    <property type="entry name" value="STN"/>
    <property type="match status" value="1"/>
</dbReference>
<name>A0A975C1M0_9CAUL</name>
<dbReference type="GO" id="GO:0009279">
    <property type="term" value="C:cell outer membrane"/>
    <property type="evidence" value="ECO:0007669"/>
    <property type="project" value="UniProtKB-SubCell"/>
</dbReference>
<evidence type="ECO:0000256" key="1">
    <source>
        <dbReference type="ARBA" id="ARBA00004571"/>
    </source>
</evidence>
<keyword evidence="14" id="KW-0675">Receptor</keyword>
<dbReference type="Gene3D" id="2.170.130.10">
    <property type="entry name" value="TonB-dependent receptor, plug domain"/>
    <property type="match status" value="1"/>
</dbReference>
<gene>
    <name evidence="14" type="ORF">IFJ75_04515</name>
</gene>
<dbReference type="PROSITE" id="PS52016">
    <property type="entry name" value="TONB_DEPENDENT_REC_3"/>
    <property type="match status" value="1"/>
</dbReference>
<keyword evidence="2 10" id="KW-0813">Transport</keyword>
<dbReference type="GO" id="GO:0006826">
    <property type="term" value="P:iron ion transport"/>
    <property type="evidence" value="ECO:0007669"/>
    <property type="project" value="UniProtKB-KW"/>
</dbReference>
<dbReference type="KEGG" id="bgoe:IFJ75_04515"/>
<dbReference type="InterPro" id="IPR037066">
    <property type="entry name" value="Plug_dom_sf"/>
</dbReference>
<accession>A0A975C1M0</accession>
<reference evidence="14" key="1">
    <citation type="submission" date="2020-09" db="EMBL/GenBank/DDBJ databases">
        <title>Brevundimonas sp. LVF2 isolated from a puddle in Goettingen, Germany.</title>
        <authorList>
            <person name="Friedrich I."/>
            <person name="Klassen A."/>
            <person name="Hannes N."/>
            <person name="Schneider D."/>
            <person name="Hertel R."/>
            <person name="Daniel R."/>
        </authorList>
    </citation>
    <scope>NUCLEOTIDE SEQUENCE</scope>
    <source>
        <strain evidence="14">LVF2</strain>
    </source>
</reference>
<dbReference type="Gene3D" id="2.40.170.20">
    <property type="entry name" value="TonB-dependent receptor, beta-barrel domain"/>
    <property type="match status" value="1"/>
</dbReference>
<dbReference type="Pfam" id="PF07660">
    <property type="entry name" value="STN"/>
    <property type="match status" value="1"/>
</dbReference>
<evidence type="ECO:0000256" key="2">
    <source>
        <dbReference type="ARBA" id="ARBA00022448"/>
    </source>
</evidence>
<evidence type="ECO:0000256" key="10">
    <source>
        <dbReference type="PROSITE-ProRule" id="PRU01360"/>
    </source>
</evidence>
<protein>
    <submittedName>
        <fullName evidence="14">TonB-dependent receptor</fullName>
    </submittedName>
</protein>
<evidence type="ECO:0000313" key="14">
    <source>
        <dbReference type="EMBL" id="QTC92176.1"/>
    </source>
</evidence>
<dbReference type="PANTHER" id="PTHR47234">
    <property type="match status" value="1"/>
</dbReference>
<feature type="domain" description="Secretin/TonB short N-terminal" evidence="13">
    <location>
        <begin position="52"/>
        <end position="103"/>
    </location>
</feature>
<evidence type="ECO:0000256" key="6">
    <source>
        <dbReference type="ARBA" id="ARBA00023004"/>
    </source>
</evidence>
<dbReference type="AlphaFoldDB" id="A0A975C1M0"/>
<evidence type="ECO:0000256" key="3">
    <source>
        <dbReference type="ARBA" id="ARBA00022452"/>
    </source>
</evidence>
<keyword evidence="6" id="KW-0408">Iron</keyword>
<evidence type="ECO:0000256" key="8">
    <source>
        <dbReference type="ARBA" id="ARBA00023136"/>
    </source>
</evidence>
<dbReference type="InterPro" id="IPR012910">
    <property type="entry name" value="Plug_dom"/>
</dbReference>
<dbReference type="Proteomes" id="UP000663918">
    <property type="component" value="Chromosome"/>
</dbReference>
<evidence type="ECO:0000256" key="11">
    <source>
        <dbReference type="RuleBase" id="RU003357"/>
    </source>
</evidence>
<dbReference type="Pfam" id="PF07715">
    <property type="entry name" value="Plug"/>
    <property type="match status" value="1"/>
</dbReference>
<feature type="chain" id="PRO_5036941731" evidence="12">
    <location>
        <begin position="24"/>
        <end position="982"/>
    </location>
</feature>
<keyword evidence="3 10" id="KW-1134">Transmembrane beta strand</keyword>
<proteinExistence type="inferred from homology"/>
<dbReference type="SUPFAM" id="SSF56935">
    <property type="entry name" value="Porins"/>
    <property type="match status" value="1"/>
</dbReference>
<keyword evidence="5 10" id="KW-0812">Transmembrane</keyword>
<dbReference type="InterPro" id="IPR036942">
    <property type="entry name" value="Beta-barrel_TonB_sf"/>
</dbReference>
<keyword evidence="4" id="KW-0406">Ion transport</keyword>
<keyword evidence="9 10" id="KW-0998">Cell outer membrane</keyword>
<feature type="signal peptide" evidence="12">
    <location>
        <begin position="1"/>
        <end position="23"/>
    </location>
</feature>
<keyword evidence="12" id="KW-0732">Signal</keyword>
<keyword evidence="7 11" id="KW-0798">TonB box</keyword>
<dbReference type="Pfam" id="PF00593">
    <property type="entry name" value="TonB_dep_Rec_b-barrel"/>
    <property type="match status" value="1"/>
</dbReference>
<organism evidence="14 15">
    <name type="scientific">Brevundimonas goettingensis</name>
    <dbReference type="NCBI Taxonomy" id="2774190"/>
    <lineage>
        <taxon>Bacteria</taxon>
        <taxon>Pseudomonadati</taxon>
        <taxon>Pseudomonadota</taxon>
        <taxon>Alphaproteobacteria</taxon>
        <taxon>Caulobacterales</taxon>
        <taxon>Caulobacteraceae</taxon>
        <taxon>Brevundimonas</taxon>
    </lineage>
</organism>
<comment type="subcellular location">
    <subcellularLocation>
        <location evidence="1 10">Cell outer membrane</location>
        <topology evidence="1 10">Multi-pass membrane protein</topology>
    </subcellularLocation>
</comment>
<comment type="similarity">
    <text evidence="10 11">Belongs to the TonB-dependent receptor family.</text>
</comment>
<dbReference type="RefSeq" id="WP_207931457.1">
    <property type="nucleotide sequence ID" value="NZ_CP062222.1"/>
</dbReference>
<keyword evidence="8 10" id="KW-0472">Membrane</keyword>
<dbReference type="PANTHER" id="PTHR47234:SF1">
    <property type="entry name" value="TONB-DEPENDENT RECEPTOR"/>
    <property type="match status" value="1"/>
</dbReference>